<evidence type="ECO:0000313" key="2">
    <source>
        <dbReference type="Proteomes" id="UP000001940"/>
    </source>
</evidence>
<dbReference type="Bgee" id="WBGene00206469">
    <property type="expression patterns" value="Expressed in embryo and 3 other cell types or tissues"/>
</dbReference>
<dbReference type="InParanoid" id="G5EFH9"/>
<reference evidence="1 2" key="1">
    <citation type="journal article" date="1998" name="Science">
        <title>Genome sequence of the nematode C. elegans: a platform for investigating biology.</title>
        <authorList>
            <consortium name="The C. elegans sequencing consortium"/>
            <person name="Sulson J.E."/>
            <person name="Waterston R."/>
        </authorList>
    </citation>
    <scope>NUCLEOTIDE SEQUENCE [LARGE SCALE GENOMIC DNA]</scope>
    <source>
        <strain evidence="1 2">Bristol N2</strain>
    </source>
</reference>
<name>G5EFH9_CAEEL</name>
<evidence type="ECO:0000313" key="1">
    <source>
        <dbReference type="EMBL" id="CCA65570.1"/>
    </source>
</evidence>
<gene>
    <name evidence="1" type="ORF">CELE_F58D2.5</name>
    <name evidence="1 3" type="ORF">F58D2.5</name>
</gene>
<dbReference type="HOGENOM" id="CLU_2099058_0_0_1"/>
<keyword evidence="2" id="KW-1185">Reference proteome</keyword>
<dbReference type="PaxDb" id="6239-F58D2.5"/>
<sequence length="116" mass="12577">MAKSLHDIVCQKIAEFVQNGPASVVVANACLYSAVTAANNNDLLPVYRTQCKRAPLDGALDSPRIAARQSSSAGSIKDRRHAHSRSSLIPFTCVIYRSLPLFTCPINSVFSLLVYP</sequence>
<organism evidence="1 2">
    <name type="scientific">Caenorhabditis elegans</name>
    <dbReference type="NCBI Taxonomy" id="6239"/>
    <lineage>
        <taxon>Eukaryota</taxon>
        <taxon>Metazoa</taxon>
        <taxon>Ecdysozoa</taxon>
        <taxon>Nematoda</taxon>
        <taxon>Chromadorea</taxon>
        <taxon>Rhabditida</taxon>
        <taxon>Rhabditina</taxon>
        <taxon>Rhabditomorpha</taxon>
        <taxon>Rhabditoidea</taxon>
        <taxon>Rhabditidae</taxon>
        <taxon>Peloderinae</taxon>
        <taxon>Caenorhabditis</taxon>
    </lineage>
</organism>
<proteinExistence type="predicted"/>
<dbReference type="EMBL" id="BX284604">
    <property type="protein sequence ID" value="CCA65570.1"/>
    <property type="molecule type" value="Genomic_DNA"/>
</dbReference>
<protein>
    <submittedName>
        <fullName evidence="1">Macro domain-containing protein</fullName>
    </submittedName>
</protein>
<dbReference type="AlphaFoldDB" id="G5EFH9"/>
<dbReference type="WormBase" id="F58D2.5">
    <property type="protein sequence ID" value="CE45904"/>
    <property type="gene ID" value="WBGene00206469"/>
</dbReference>
<evidence type="ECO:0000313" key="3">
    <source>
        <dbReference type="WormBase" id="F58D2.5"/>
    </source>
</evidence>
<accession>G5EFH9</accession>
<dbReference type="AGR" id="WB:WBGene00206469"/>
<dbReference type="Proteomes" id="UP000001940">
    <property type="component" value="Chromosome IV"/>
</dbReference>